<dbReference type="SUPFAM" id="SSF53335">
    <property type="entry name" value="S-adenosyl-L-methionine-dependent methyltransferases"/>
    <property type="match status" value="1"/>
</dbReference>
<dbReference type="UniPathway" id="UPA00375"/>
<organism evidence="10">
    <name type="scientific">Toxoplasma gondii (strain ATCC 50861 / VEG)</name>
    <dbReference type="NCBI Taxonomy" id="432359"/>
    <lineage>
        <taxon>Eukaryota</taxon>
        <taxon>Sar</taxon>
        <taxon>Alveolata</taxon>
        <taxon>Apicomplexa</taxon>
        <taxon>Conoidasida</taxon>
        <taxon>Coccidia</taxon>
        <taxon>Eucoccidiorida</taxon>
        <taxon>Eimeriorina</taxon>
        <taxon>Sarcocystidae</taxon>
        <taxon>Toxoplasma</taxon>
    </lineage>
</organism>
<evidence type="ECO:0000256" key="1">
    <source>
        <dbReference type="ARBA" id="ARBA00004797"/>
    </source>
</evidence>
<comment type="pathway">
    <text evidence="1">tRNA modification; wybutosine-tRNA(Phe) biosynthesis.</text>
</comment>
<dbReference type="InterPro" id="IPR029063">
    <property type="entry name" value="SAM-dependent_MTases_sf"/>
</dbReference>
<keyword evidence="5" id="KW-0949">S-adenosyl-L-methionine</keyword>
<feature type="compositionally biased region" description="Basic and acidic residues" evidence="8">
    <location>
        <begin position="183"/>
        <end position="193"/>
    </location>
</feature>
<evidence type="ECO:0000256" key="3">
    <source>
        <dbReference type="ARBA" id="ARBA00022603"/>
    </source>
</evidence>
<dbReference type="InterPro" id="IPR056743">
    <property type="entry name" value="TRM5-TYW2-like_MTfase"/>
</dbReference>
<evidence type="ECO:0000256" key="7">
    <source>
        <dbReference type="ARBA" id="ARBA00049202"/>
    </source>
</evidence>
<evidence type="ECO:0000256" key="8">
    <source>
        <dbReference type="SAM" id="MobiDB-lite"/>
    </source>
</evidence>
<dbReference type="InterPro" id="IPR030382">
    <property type="entry name" value="MeTrfase_TRM5/TYW2"/>
</dbReference>
<evidence type="ECO:0000256" key="5">
    <source>
        <dbReference type="ARBA" id="ARBA00022691"/>
    </source>
</evidence>
<dbReference type="GO" id="GO:0031591">
    <property type="term" value="P:wybutosine biosynthetic process"/>
    <property type="evidence" value="ECO:0007669"/>
    <property type="project" value="TreeGrafter"/>
</dbReference>
<evidence type="ECO:0000256" key="6">
    <source>
        <dbReference type="ARBA" id="ARBA00022694"/>
    </source>
</evidence>
<dbReference type="CDD" id="cd02440">
    <property type="entry name" value="AdoMet_MTases"/>
    <property type="match status" value="1"/>
</dbReference>
<dbReference type="InterPro" id="IPR036602">
    <property type="entry name" value="tRNA_yW-synthesising-like_sf"/>
</dbReference>
<gene>
    <name evidence="10" type="ORF">BN1205_062630</name>
</gene>
<feature type="compositionally biased region" description="Basic and acidic residues" evidence="8">
    <location>
        <begin position="926"/>
        <end position="949"/>
    </location>
</feature>
<keyword evidence="4" id="KW-0808">Transferase</keyword>
<feature type="compositionally biased region" description="Basic and acidic residues" evidence="8">
    <location>
        <begin position="161"/>
        <end position="171"/>
    </location>
</feature>
<dbReference type="PROSITE" id="PS51684">
    <property type="entry name" value="SAM_MT_TRM5_TYW2"/>
    <property type="match status" value="1"/>
</dbReference>
<dbReference type="Gene3D" id="2.120.10.80">
    <property type="entry name" value="Kelch-type beta propeller"/>
    <property type="match status" value="2"/>
</dbReference>
<accession>A0A0F7V7N9</accession>
<feature type="region of interest" description="Disordered" evidence="8">
    <location>
        <begin position="908"/>
        <end position="955"/>
    </location>
</feature>
<dbReference type="Pfam" id="PF02475">
    <property type="entry name" value="TRM5-TYW2_MTfase"/>
    <property type="match status" value="1"/>
</dbReference>
<dbReference type="Gene3D" id="3.40.50.150">
    <property type="entry name" value="Vaccinia Virus protein VP39"/>
    <property type="match status" value="1"/>
</dbReference>
<proteinExistence type="predicted"/>
<feature type="domain" description="SAM-dependent methyltransferase TRM5/TYW2-type" evidence="9">
    <location>
        <begin position="1149"/>
        <end position="1513"/>
    </location>
</feature>
<dbReference type="EC" id="2.1.1.282" evidence="2"/>
<feature type="compositionally biased region" description="Basic and acidic residues" evidence="8">
    <location>
        <begin position="548"/>
        <end position="573"/>
    </location>
</feature>
<evidence type="ECO:0000313" key="10">
    <source>
        <dbReference type="EMBL" id="CEL76817.1"/>
    </source>
</evidence>
<feature type="region of interest" description="Disordered" evidence="8">
    <location>
        <begin position="20"/>
        <end position="69"/>
    </location>
</feature>
<evidence type="ECO:0000259" key="9">
    <source>
        <dbReference type="PROSITE" id="PS51684"/>
    </source>
</evidence>
<reference evidence="10" key="1">
    <citation type="journal article" date="2015" name="PLoS ONE">
        <title>Comprehensive Evaluation of Toxoplasma gondii VEG and Neospora caninum LIV Genomes with Tachyzoite Stage Transcriptome and Proteome Defines Novel Transcript Features.</title>
        <authorList>
            <person name="Ramaprasad A."/>
            <person name="Mourier T."/>
            <person name="Naeem R."/>
            <person name="Malas T.B."/>
            <person name="Moussa E."/>
            <person name="Panigrahi A."/>
            <person name="Vermont S.J."/>
            <person name="Otto T.D."/>
            <person name="Wastling J."/>
            <person name="Pain A."/>
        </authorList>
    </citation>
    <scope>NUCLEOTIDE SEQUENCE</scope>
    <source>
        <strain evidence="10">VEG</strain>
    </source>
</reference>
<dbReference type="GO" id="GO:0030488">
    <property type="term" value="P:tRNA methylation"/>
    <property type="evidence" value="ECO:0007669"/>
    <property type="project" value="TreeGrafter"/>
</dbReference>
<feature type="region of interest" description="Disordered" evidence="8">
    <location>
        <begin position="539"/>
        <end position="579"/>
    </location>
</feature>
<feature type="region of interest" description="Disordered" evidence="8">
    <location>
        <begin position="156"/>
        <end position="193"/>
    </location>
</feature>
<dbReference type="SUPFAM" id="SSF111278">
    <property type="entry name" value="SSo0622-like"/>
    <property type="match status" value="1"/>
</dbReference>
<dbReference type="InterPro" id="IPR015915">
    <property type="entry name" value="Kelch-typ_b-propeller"/>
</dbReference>
<keyword evidence="3" id="KW-0489">Methyltransferase</keyword>
<feature type="compositionally biased region" description="Basic and acidic residues" evidence="8">
    <location>
        <begin position="39"/>
        <end position="66"/>
    </location>
</feature>
<keyword evidence="6" id="KW-0819">tRNA processing</keyword>
<comment type="catalytic activity">
    <reaction evidence="7">
        <text>4-demethyl-7-[(3S)-3-amino-3-carboxypropyl]wyosine(37) in tRNA(Phe) + S-adenosyl-L-methionine = 7-[(3S)-3-amino-3-carboxypropyl]wyosine(37) in tRNA(Phe) + S-adenosyl-L-homocysteine + H(+)</text>
        <dbReference type="Rhea" id="RHEA:36635"/>
        <dbReference type="Rhea" id="RHEA-COMP:10378"/>
        <dbReference type="Rhea" id="RHEA-COMP:10379"/>
        <dbReference type="ChEBI" id="CHEBI:15378"/>
        <dbReference type="ChEBI" id="CHEBI:57856"/>
        <dbReference type="ChEBI" id="CHEBI:59789"/>
        <dbReference type="ChEBI" id="CHEBI:73543"/>
        <dbReference type="ChEBI" id="CHEBI:73550"/>
        <dbReference type="EC" id="2.1.1.282"/>
    </reaction>
</comment>
<dbReference type="Pfam" id="PF02676">
    <property type="entry name" value="TYW3"/>
    <property type="match status" value="1"/>
</dbReference>
<dbReference type="PANTHER" id="PTHR23245:SF31">
    <property type="entry name" value="TRNA WYBUTOSINE-SYNTHESIZING PROTEIN 3 HOMOLOG"/>
    <property type="match status" value="1"/>
</dbReference>
<dbReference type="GO" id="GO:0008175">
    <property type="term" value="F:tRNA methyltransferase activity"/>
    <property type="evidence" value="ECO:0007669"/>
    <property type="project" value="TreeGrafter"/>
</dbReference>
<protein>
    <recommendedName>
        <fullName evidence="2">tRNA(Phe) 7-[(3-amino-3-carboxypropyl)-4-demethylwyosine(37)-N(4)]-methyltransferase</fullName>
        <ecNumber evidence="2">2.1.1.282</ecNumber>
    </recommendedName>
</protein>
<name>A0A0F7V7N9_TOXGV</name>
<dbReference type="SUPFAM" id="SSF117281">
    <property type="entry name" value="Kelch motif"/>
    <property type="match status" value="1"/>
</dbReference>
<feature type="region of interest" description="Disordered" evidence="8">
    <location>
        <begin position="362"/>
        <end position="412"/>
    </location>
</feature>
<dbReference type="EMBL" id="LN714500">
    <property type="protein sequence ID" value="CEL76817.1"/>
    <property type="molecule type" value="Genomic_DNA"/>
</dbReference>
<dbReference type="GO" id="GO:0005737">
    <property type="term" value="C:cytoplasm"/>
    <property type="evidence" value="ECO:0007669"/>
    <property type="project" value="TreeGrafter"/>
</dbReference>
<evidence type="ECO:0000256" key="4">
    <source>
        <dbReference type="ARBA" id="ARBA00022679"/>
    </source>
</evidence>
<evidence type="ECO:0000256" key="2">
    <source>
        <dbReference type="ARBA" id="ARBA00012750"/>
    </source>
</evidence>
<dbReference type="InterPro" id="IPR003827">
    <property type="entry name" value="tRNA_yW-synthesising"/>
</dbReference>
<dbReference type="PANTHER" id="PTHR23245">
    <property type="entry name" value="TRNA METHYLTRANSFERASE"/>
    <property type="match status" value="1"/>
</dbReference>
<sequence length="1521" mass="166119">MAGDTMASFLRRKKQILSGLDLDGSMSGTEGVTGPGRSQKFDETEHPSVADSREPALLQSKDKGESESLVFPPRLDKSLKGSVDRDLLQICSIINTNPSYVTTSCCSGRISVFQNGPKSPEGNSKKGGKLIYASHSPIEQAEVAVIVQRLRSGESHYQSKVKHDATHRPLNGEDAEGGSSPFPDHRDQPAPEALKYPRHDTFKVARHSGKPTVDLKVEPFVMHVECADLESARALLTAAVTCGLKHSGMSVAGPKRYIVAVRGSQRLEAPLGTCTTNAVALPSQTDLGSEKGTSRCELLVSLDYLNFMIDMCNDKMSLNLMQIRRFEAKLEESFRAVPAIQGSGRDLKEDLQAVKHFKNRIRKSRPTLRSDSGEHRASSKARRRESQFHPPQRSHPSSTALPNSEQRSTSEEVQKYPVLPHYILDSKNLDDRRRLDLWSCACALEYPFLCVYGGFARSKRTDCLLVYNLETSSWETKQAPSAPEGPGARVSASLLALGHGYTLLLFGRRGPSEPCSDAWLLDTRTWSWLPARPTCQAQKLPATGSSRLRPEAGLEKRAPPTEGKTTSDERNRCEVSPNGQINPLVEEDVAPSDHPAGRWRHAACVRQSAWTRTERGARGLAEVWIMGGVNGAQSVSDSVLIDLWRLTLHITEVEEPSRLVECQSLWTRTIGQGDCPPPLHSFAMVASSTHLFLFGGLRGDGINEAPIPLEEVYTFHIDSGVWRRQRPRCAVSISGEQSTSMVWCSDKTGSDRGLCLACESFSKRDPLHNLCDNGNRLAPSPRFSHIALPVNSTQIKHLNNAGNADSCPPATHALVVGGCDGSQPLGDLDSLEWRFVGMLPNSNRSWRCRVGGAFSPASAELFLVGGGGICFTFGSHADPAIAVNLLPFFCETEETVLETPAALLMPRLEPGAAGKPNASMSPAAESEARLPRGPDQETVKGQGTDDRENGLSSQSSDTWLVVRNQNDVKWIKTVLEEQFIYDKGRKISSVPGTAVSQLASKLDLRQPCDSGVPEACLQRTAALTMIPVCRTFEIGAVLNKRHSVSVSGMTTEDELSSKLCFYTYSGEETKKQRVFSLDVAIAESLLEAAQELSASTVFLEKCSDLRASLLKSSNKRRKPSETLEPSRLKLPTLPRKFERLGNAVLLPAGSLQGLSAFLAEGETHVDGRRLEPSVWKHLAKRLKAETIGVQAPISGPKRQSQVQIIYGASGLVNHQENGVVYHFDVTKCMFASGNGTERARFVNLIRASKSAEPETVVDLFCGIGYFSLAALTCAGADKLKHLYACDWNQDALQFFEAALALNHVDPRRVTLNLCDSFQTPGQSYGECHSASTHADERALGPAPAFLVGKADRVSLGLIPSSEQAWSTALAVVNRERGAMLHVHGIGPMEFVEKPAHSLRVSCEAGRWNLISEPGVCATECDCKVSASSHFRSSETAYATIHGQKLYLGRDIGRDLKFAQHVLRRLAGLAVADFPSLFGSHSDCTWVFSLCHVERVKSYSPKQYHFVVDVSCRPESVLDGSS</sequence>
<feature type="compositionally biased region" description="Polar residues" evidence="8">
    <location>
        <begin position="394"/>
        <end position="407"/>
    </location>
</feature>
<dbReference type="Gene3D" id="3.30.1960.10">
    <property type="entry name" value="tRNA wybutosine-synthesizing-like"/>
    <property type="match status" value="1"/>
</dbReference>